<evidence type="ECO:0000259" key="4">
    <source>
        <dbReference type="Pfam" id="PF13519"/>
    </source>
</evidence>
<accession>B7VQI0</accession>
<dbReference type="InterPro" id="IPR002035">
    <property type="entry name" value="VWF_A"/>
</dbReference>
<dbReference type="InterPro" id="IPR019734">
    <property type="entry name" value="TPR_rpt"/>
</dbReference>
<dbReference type="PATRIC" id="fig|575788.5.peg.205"/>
<dbReference type="InterPro" id="IPR050768">
    <property type="entry name" value="UPF0353/GerABKA_families"/>
</dbReference>
<dbReference type="PANTHER" id="PTHR22550">
    <property type="entry name" value="SPORE GERMINATION PROTEIN"/>
    <property type="match status" value="1"/>
</dbReference>
<dbReference type="InterPro" id="IPR011990">
    <property type="entry name" value="TPR-like_helical_dom_sf"/>
</dbReference>
<evidence type="ECO:0000313" key="5">
    <source>
        <dbReference type="EMBL" id="CAV25553.1"/>
    </source>
</evidence>
<evidence type="ECO:0000256" key="1">
    <source>
        <dbReference type="PROSITE-ProRule" id="PRU00339"/>
    </source>
</evidence>
<keyword evidence="3" id="KW-0472">Membrane</keyword>
<dbReference type="eggNOG" id="COG2304">
    <property type="taxonomic scope" value="Bacteria"/>
</dbReference>
<feature type="compositionally biased region" description="Polar residues" evidence="2">
    <location>
        <begin position="597"/>
        <end position="609"/>
    </location>
</feature>
<dbReference type="InterPro" id="IPR036465">
    <property type="entry name" value="vWFA_dom_sf"/>
</dbReference>
<dbReference type="Gene3D" id="1.25.40.10">
    <property type="entry name" value="Tetratricopeptide repeat domain"/>
    <property type="match status" value="1"/>
</dbReference>
<dbReference type="PROSITE" id="PS50005">
    <property type="entry name" value="TPR"/>
    <property type="match status" value="1"/>
</dbReference>
<evidence type="ECO:0000256" key="3">
    <source>
        <dbReference type="SAM" id="Phobius"/>
    </source>
</evidence>
<dbReference type="EMBL" id="FM954973">
    <property type="protein sequence ID" value="CAV25553.1"/>
    <property type="molecule type" value="Genomic_DNA"/>
</dbReference>
<proteinExistence type="predicted"/>
<dbReference type="SMART" id="SM00028">
    <property type="entry name" value="TPR"/>
    <property type="match status" value="1"/>
</dbReference>
<protein>
    <recommendedName>
        <fullName evidence="4">VWFA domain-containing protein</fullName>
    </recommendedName>
</protein>
<dbReference type="PROSITE" id="PS50293">
    <property type="entry name" value="TPR_REGION"/>
    <property type="match status" value="1"/>
</dbReference>
<dbReference type="Proteomes" id="UP000009100">
    <property type="component" value="Chromosome 2"/>
</dbReference>
<sequence>MSNFTFIYPYWFLALAVLPAIWWLSKRQSKQGLLASHIARYLAPESNKPSKNRSTYFGVWWLVGVIALAGPSFEKNEQPSFEKTQARVVIMDMSMSMYATDIKPNRLTQARYKALDLLSLWKEGLTGMVAYAGDAYTISPLTSDINTIKNLVPNLSPDIMPFQGGNAASAVKLAIEMMTHAHIYQGDLVLIADDIEGQEKKDIDSLLSGSNWTLSVLAVGTESGAPISLPTGSMLQTDSGQTVVAKTNVDNMRDLTRRSGGTFTELQLDNSDVEHIASYLDRVATTSEVTKTNNSLNTRVNNGFWLLPFLLLPALGLFRKGVIWCGLAVFVSFSQPNTAFANPWKTDDQVGYQLYQDEDFQQAAEQFEQQEWKGIAQYKAGDFEAAEQTLQGLSGEDARYNLANAQAKQGKYDQAIKEYQRILESNPEHAYAKKNLEIVEQAREQQQQQQQDDSSQSSQDQQQSSADNGKSQSQSGSQDQSNKQDQSENQDQNTDQSQADDSRSDSKTDEESDKQAVQQNKADQADKHSQDKGDSASQTAQAQEAAKEDSDNNTQPAAAQASGQPMSSDPDMRKLEQVESARDPSQLLKAQMILQARQKSAPNNQNKKW</sequence>
<keyword evidence="3" id="KW-0812">Transmembrane</keyword>
<feature type="compositionally biased region" description="Low complexity" evidence="2">
    <location>
        <begin position="445"/>
        <end position="499"/>
    </location>
</feature>
<dbReference type="SUPFAM" id="SSF53300">
    <property type="entry name" value="vWA-like"/>
    <property type="match status" value="1"/>
</dbReference>
<organism evidence="5 6">
    <name type="scientific">Vibrio atlanticus (strain LGP32)</name>
    <name type="common">Vibrio splendidus (strain Mel32)</name>
    <dbReference type="NCBI Taxonomy" id="575788"/>
    <lineage>
        <taxon>Bacteria</taxon>
        <taxon>Pseudomonadati</taxon>
        <taxon>Pseudomonadota</taxon>
        <taxon>Gammaproteobacteria</taxon>
        <taxon>Vibrionales</taxon>
        <taxon>Vibrionaceae</taxon>
        <taxon>Vibrio</taxon>
    </lineage>
</organism>
<feature type="compositionally biased region" description="Low complexity" evidence="2">
    <location>
        <begin position="535"/>
        <end position="544"/>
    </location>
</feature>
<feature type="compositionally biased region" description="Polar residues" evidence="2">
    <location>
        <begin position="552"/>
        <end position="567"/>
    </location>
</feature>
<feature type="repeat" description="TPR" evidence="1">
    <location>
        <begin position="396"/>
        <end position="429"/>
    </location>
</feature>
<keyword evidence="1" id="KW-0802">TPR repeat</keyword>
<evidence type="ECO:0000256" key="2">
    <source>
        <dbReference type="SAM" id="MobiDB-lite"/>
    </source>
</evidence>
<dbReference type="SUPFAM" id="SSF48452">
    <property type="entry name" value="TPR-like"/>
    <property type="match status" value="1"/>
</dbReference>
<feature type="compositionally biased region" description="Basic and acidic residues" evidence="2">
    <location>
        <begin position="500"/>
        <end position="509"/>
    </location>
</feature>
<feature type="compositionally biased region" description="Basic and acidic residues" evidence="2">
    <location>
        <begin position="523"/>
        <end position="534"/>
    </location>
</feature>
<feature type="transmembrane region" description="Helical" evidence="3">
    <location>
        <begin position="55"/>
        <end position="73"/>
    </location>
</feature>
<dbReference type="eggNOG" id="COG0457">
    <property type="taxonomic scope" value="Bacteria"/>
</dbReference>
<feature type="domain" description="VWFA" evidence="4">
    <location>
        <begin position="88"/>
        <end position="193"/>
    </location>
</feature>
<dbReference type="STRING" id="575788.VS_II0211"/>
<dbReference type="KEGG" id="vsp:VS_II0211"/>
<dbReference type="HOGENOM" id="CLU_024570_3_0_6"/>
<feature type="transmembrane region" description="Helical" evidence="3">
    <location>
        <begin position="6"/>
        <end position="24"/>
    </location>
</feature>
<dbReference type="Gene3D" id="3.40.50.410">
    <property type="entry name" value="von Willebrand factor, type A domain"/>
    <property type="match status" value="1"/>
</dbReference>
<keyword evidence="3" id="KW-1133">Transmembrane helix</keyword>
<reference evidence="5 6" key="1">
    <citation type="submission" date="2009-02" db="EMBL/GenBank/DDBJ databases">
        <title>Vibrio splendidus str. LGP32 complete genome.</title>
        <authorList>
            <person name="Mazel D."/>
            <person name="Le Roux F."/>
        </authorList>
    </citation>
    <scope>NUCLEOTIDE SEQUENCE [LARGE SCALE GENOMIC DNA]</scope>
    <source>
        <strain evidence="5 6">LGP32</strain>
    </source>
</reference>
<dbReference type="Pfam" id="PF00515">
    <property type="entry name" value="TPR_1"/>
    <property type="match status" value="1"/>
</dbReference>
<feature type="region of interest" description="Disordered" evidence="2">
    <location>
        <begin position="442"/>
        <end position="609"/>
    </location>
</feature>
<name>B7VQI0_VIBA3</name>
<evidence type="ECO:0000313" key="6">
    <source>
        <dbReference type="Proteomes" id="UP000009100"/>
    </source>
</evidence>
<dbReference type="PANTHER" id="PTHR22550:SF14">
    <property type="entry name" value="VWFA DOMAIN-CONTAINING PROTEIN"/>
    <property type="match status" value="1"/>
</dbReference>
<feature type="compositionally biased region" description="Basic and acidic residues" evidence="2">
    <location>
        <begin position="570"/>
        <end position="582"/>
    </location>
</feature>
<dbReference type="Pfam" id="PF13519">
    <property type="entry name" value="VWA_2"/>
    <property type="match status" value="1"/>
</dbReference>
<dbReference type="AlphaFoldDB" id="B7VQI0"/>
<gene>
    <name evidence="5" type="ordered locus">VS_II0211</name>
</gene>